<accession>A0AAV6K113</accession>
<dbReference type="Proteomes" id="UP000823749">
    <property type="component" value="Chromosome 6"/>
</dbReference>
<evidence type="ECO:0000313" key="2">
    <source>
        <dbReference type="Proteomes" id="UP000823749"/>
    </source>
</evidence>
<comment type="caution">
    <text evidence="1">The sequence shown here is derived from an EMBL/GenBank/DDBJ whole genome shotgun (WGS) entry which is preliminary data.</text>
</comment>
<organism evidence="1 2">
    <name type="scientific">Rhododendron griersonianum</name>
    <dbReference type="NCBI Taxonomy" id="479676"/>
    <lineage>
        <taxon>Eukaryota</taxon>
        <taxon>Viridiplantae</taxon>
        <taxon>Streptophyta</taxon>
        <taxon>Embryophyta</taxon>
        <taxon>Tracheophyta</taxon>
        <taxon>Spermatophyta</taxon>
        <taxon>Magnoliopsida</taxon>
        <taxon>eudicotyledons</taxon>
        <taxon>Gunneridae</taxon>
        <taxon>Pentapetalae</taxon>
        <taxon>asterids</taxon>
        <taxon>Ericales</taxon>
        <taxon>Ericaceae</taxon>
        <taxon>Ericoideae</taxon>
        <taxon>Rhodoreae</taxon>
        <taxon>Rhododendron</taxon>
    </lineage>
</organism>
<reference evidence="1 2" key="1">
    <citation type="submission" date="2020-08" db="EMBL/GenBank/DDBJ databases">
        <title>Plant Genome Project.</title>
        <authorList>
            <person name="Zhang R.-G."/>
        </authorList>
    </citation>
    <scope>NUCLEOTIDE SEQUENCE [LARGE SCALE GENOMIC DNA]</scope>
    <source>
        <strain evidence="1">WSP0</strain>
        <tissue evidence="1">Leaf</tissue>
    </source>
</reference>
<dbReference type="EMBL" id="JACTNZ010000006">
    <property type="protein sequence ID" value="KAG5546113.1"/>
    <property type="molecule type" value="Genomic_DNA"/>
</dbReference>
<gene>
    <name evidence="1" type="ORF">RHGRI_018329</name>
</gene>
<sequence length="177" mass="20341">MVTFGYSHRARNTILSLVNDTGDRLEDPAAIESEIIGYYQRLLGTGFAQKTDPHDVLSVAIVQKVLELAGNAQTTQPHRNYRISMLSKKRAKRAERRPGKPPGISVKELSGEKKNLTMYTTNRTQYKKFGEISKQSTNFKRQNRTTDHISVAALSIERLQEYERTRIQRNQEIEYQL</sequence>
<name>A0AAV6K113_9ERIC</name>
<evidence type="ECO:0000313" key="1">
    <source>
        <dbReference type="EMBL" id="KAG5546113.1"/>
    </source>
</evidence>
<proteinExistence type="predicted"/>
<protein>
    <submittedName>
        <fullName evidence="1">Uncharacterized protein</fullName>
    </submittedName>
</protein>
<dbReference type="AlphaFoldDB" id="A0AAV6K113"/>
<keyword evidence="2" id="KW-1185">Reference proteome</keyword>